<dbReference type="PANTHER" id="PTHR15192">
    <property type="entry name" value="PROTEIN CBG05349"/>
    <property type="match status" value="1"/>
</dbReference>
<evidence type="ECO:0000313" key="3">
    <source>
        <dbReference type="Proteomes" id="UP001314205"/>
    </source>
</evidence>
<dbReference type="AlphaFoldDB" id="A0AAV1L638"/>
<accession>A0AAV1L638</accession>
<evidence type="ECO:0000256" key="1">
    <source>
        <dbReference type="SAM" id="MobiDB-lite"/>
    </source>
</evidence>
<feature type="compositionally biased region" description="Pro residues" evidence="1">
    <location>
        <begin position="164"/>
        <end position="180"/>
    </location>
</feature>
<proteinExistence type="predicted"/>
<dbReference type="EMBL" id="CAVLGL010000086">
    <property type="protein sequence ID" value="CAK1590736.1"/>
    <property type="molecule type" value="Genomic_DNA"/>
</dbReference>
<dbReference type="Proteomes" id="UP001314205">
    <property type="component" value="Unassembled WGS sequence"/>
</dbReference>
<dbReference type="Gene3D" id="3.50.50.60">
    <property type="entry name" value="FAD/NAD(P)-binding domain"/>
    <property type="match status" value="1"/>
</dbReference>
<reference evidence="2 3" key="1">
    <citation type="submission" date="2023-11" db="EMBL/GenBank/DDBJ databases">
        <authorList>
            <person name="Hedman E."/>
            <person name="Englund M."/>
            <person name="Stromberg M."/>
            <person name="Nyberg Akerstrom W."/>
            <person name="Nylinder S."/>
            <person name="Jareborg N."/>
            <person name="Kallberg Y."/>
            <person name="Kronander E."/>
        </authorList>
    </citation>
    <scope>NUCLEOTIDE SEQUENCE [LARGE SCALE GENOMIC DNA]</scope>
</reference>
<evidence type="ECO:0008006" key="4">
    <source>
        <dbReference type="Google" id="ProtNLM"/>
    </source>
</evidence>
<dbReference type="PANTHER" id="PTHR15192:SF8">
    <property type="entry name" value="FAD_NAD(P)-BINDING DOMAIN-CONTAINING PROTEIN"/>
    <property type="match status" value="1"/>
</dbReference>
<keyword evidence="3" id="KW-1185">Reference proteome</keyword>
<evidence type="ECO:0000313" key="2">
    <source>
        <dbReference type="EMBL" id="CAK1590736.1"/>
    </source>
</evidence>
<dbReference type="InterPro" id="IPR029731">
    <property type="entry name" value="OSGIN1/2"/>
</dbReference>
<gene>
    <name evidence="2" type="ORF">PARMNEM_LOCUS11058</name>
</gene>
<feature type="region of interest" description="Disordered" evidence="1">
    <location>
        <begin position="163"/>
        <end position="184"/>
    </location>
</feature>
<organism evidence="2 3">
    <name type="scientific">Parnassius mnemosyne</name>
    <name type="common">clouded apollo</name>
    <dbReference type="NCBI Taxonomy" id="213953"/>
    <lineage>
        <taxon>Eukaryota</taxon>
        <taxon>Metazoa</taxon>
        <taxon>Ecdysozoa</taxon>
        <taxon>Arthropoda</taxon>
        <taxon>Hexapoda</taxon>
        <taxon>Insecta</taxon>
        <taxon>Pterygota</taxon>
        <taxon>Neoptera</taxon>
        <taxon>Endopterygota</taxon>
        <taxon>Lepidoptera</taxon>
        <taxon>Glossata</taxon>
        <taxon>Ditrysia</taxon>
        <taxon>Papilionoidea</taxon>
        <taxon>Papilionidae</taxon>
        <taxon>Parnassiinae</taxon>
        <taxon>Parnassini</taxon>
        <taxon>Parnassius</taxon>
        <taxon>Driopa</taxon>
    </lineage>
</organism>
<comment type="caution">
    <text evidence="2">The sequence shown here is derived from an EMBL/GenBank/DDBJ whole genome shotgun (WGS) entry which is preliminary data.</text>
</comment>
<protein>
    <recommendedName>
        <fullName evidence="4">Oxidative stress-induced growth inhibitor 1</fullName>
    </recommendedName>
</protein>
<dbReference type="InterPro" id="IPR036188">
    <property type="entry name" value="FAD/NAD-bd_sf"/>
</dbReference>
<dbReference type="SUPFAM" id="SSF51905">
    <property type="entry name" value="FAD/NAD(P)-binding domain"/>
    <property type="match status" value="1"/>
</dbReference>
<name>A0AAV1L638_9NEOP</name>
<sequence length="621" mass="68295">MRDNMKPCQHTLSDDVIYKEVVVVGNGPSGLVTSFMLAGNVPYLKREIPEDLPIDEMLRARLLNLPPGQNLLETDLMELAEGLEGRSQNPFPLLMDNLLRPCADLGFHADPLIEWKYDVEKQVEHVVLGRGPPGGAWHSFPAELRTLSPAAWLALPPHATICPAPTPAPTPAPGHAPSPSSPHQRQPARAVAAYCRRYVRLCNLQRFFRSGVIVTSITCAPRGIGPPCSNPNCPRSAAFCVSGYDVHEGRCVRFVCSRVVLASGAADRPARPPAALAPYALRDLAELHRLPTGVAGPALVVGSGLSAADAVRRLRGARVLHLHRAPPAALAALPQAAYPDYHQIYKMMCDGPSGNHHNYTPYPDHVVVEVTPLEDHENTDKKFCLKRVKLLNLVTNETTEVTVSLIVVLIGSRPDLFFLQTNFNLSNIDVKKDCIKCFNEQKQADKGNIDQENQRQCFLKSHWHYLKSVLGQSIQSCKSRYLNYTEINGNSDTKCIIPECNERDDDLKCKSRALEKVENGFEECKCEVIPYTDTVDRKVKCQCQPTNPYSSGLGFGIDPTKPVDGRSNPIAIDKSTHELLNAPKGIYALGPLTGDNFIRFIPGGALAIVADIHRQMKTTAE</sequence>